<dbReference type="PANTHER" id="PTHR10953:SF102">
    <property type="entry name" value="ADENYLYLTRANSFERASE AND SULFURTRANSFERASE MOCS3"/>
    <property type="match status" value="1"/>
</dbReference>
<dbReference type="Pfam" id="PF00899">
    <property type="entry name" value="ThiF"/>
    <property type="match status" value="1"/>
</dbReference>
<sequence>MRVALKECSWQTVGEDLVVVFDPRESITLADPEGKVEALLSVLHESPRSTPGLRTALAARGVTVTDEELESGLAGLAGLGLVECEQGRFTGDPAVDERHFSNLAFFGTFSDLDRHRTEFLSRVRDAHVLVLGVGGGGSSLVQCLAGLGAGRLTLLDHDRVETRNFARQFLYRHEDVGRSKVERAAAWVRAYDPDIEVRTVDRWVAGPEDLTDLTDGVDLMVGGLDGHPDAGLWVNEAAVRAGVPLVVGGATRTLLSYMSVDPGMSACLACEFSQRPEEGTGAAAAEDLVHGMRTTNPLIGPVAMQIGSLIALEGLRYLTGFQQPLAAGARIRLDLREGMAGSRIPFNKDPDCPVCALAPVRVPAA</sequence>
<reference evidence="2" key="1">
    <citation type="journal article" date="2022" name="Front. Microbiol.">
        <title>Mirubactin C rescues the lethal effect of cell wall biosynthesis mutations in Bacillus subtilis.</title>
        <authorList>
            <person name="Kepplinger B."/>
            <person name="Wen X."/>
            <person name="Tyler A.R."/>
            <person name="Kim B.Y."/>
            <person name="Brown J."/>
            <person name="Banks P."/>
            <person name="Dashti Y."/>
            <person name="Mackenzie E.S."/>
            <person name="Wills C."/>
            <person name="Kawai Y."/>
            <person name="Waldron K.J."/>
            <person name="Allenby N.E.E."/>
            <person name="Wu L.J."/>
            <person name="Hall M.J."/>
            <person name="Errington J."/>
        </authorList>
    </citation>
    <scope>NUCLEOTIDE SEQUENCE</scope>
    <source>
        <strain evidence="2">MDA8-470</strain>
    </source>
</reference>
<evidence type="ECO:0000313" key="3">
    <source>
        <dbReference type="Proteomes" id="UP001164963"/>
    </source>
</evidence>
<keyword evidence="2" id="KW-0808">Transferase</keyword>
<proteinExistence type="predicted"/>
<organism evidence="2 3">
    <name type="scientific">Streptomyces drozdowiczii</name>
    <dbReference type="NCBI Taxonomy" id="202862"/>
    <lineage>
        <taxon>Bacteria</taxon>
        <taxon>Bacillati</taxon>
        <taxon>Actinomycetota</taxon>
        <taxon>Actinomycetes</taxon>
        <taxon>Kitasatosporales</taxon>
        <taxon>Streptomycetaceae</taxon>
        <taxon>Streptomyces</taxon>
    </lineage>
</organism>
<dbReference type="InterPro" id="IPR045886">
    <property type="entry name" value="ThiF/MoeB/HesA"/>
</dbReference>
<dbReference type="Gene3D" id="3.40.50.720">
    <property type="entry name" value="NAD(P)-binding Rossmann-like Domain"/>
    <property type="match status" value="1"/>
</dbReference>
<dbReference type="Proteomes" id="UP001164963">
    <property type="component" value="Chromosome"/>
</dbReference>
<feature type="domain" description="THIF-type NAD/FAD binding fold" evidence="1">
    <location>
        <begin position="116"/>
        <end position="354"/>
    </location>
</feature>
<dbReference type="InterPro" id="IPR035985">
    <property type="entry name" value="Ubiquitin-activating_enz"/>
</dbReference>
<accession>A0ABY6PK56</accession>
<dbReference type="EMBL" id="CP098740">
    <property type="protein sequence ID" value="UZK52712.1"/>
    <property type="molecule type" value="Genomic_DNA"/>
</dbReference>
<dbReference type="RefSeq" id="WP_265538348.1">
    <property type="nucleotide sequence ID" value="NZ_CP098740.1"/>
</dbReference>
<keyword evidence="3" id="KW-1185">Reference proteome</keyword>
<gene>
    <name evidence="2" type="ORF">NEH16_00010</name>
</gene>
<dbReference type="GO" id="GO:0016779">
    <property type="term" value="F:nucleotidyltransferase activity"/>
    <property type="evidence" value="ECO:0007669"/>
    <property type="project" value="UniProtKB-KW"/>
</dbReference>
<evidence type="ECO:0000313" key="2">
    <source>
        <dbReference type="EMBL" id="UZK52712.1"/>
    </source>
</evidence>
<protein>
    <submittedName>
        <fullName evidence="2">ThiF family adenylyltransferase</fullName>
    </submittedName>
</protein>
<dbReference type="PANTHER" id="PTHR10953">
    <property type="entry name" value="UBIQUITIN-ACTIVATING ENZYME E1"/>
    <property type="match status" value="1"/>
</dbReference>
<evidence type="ECO:0000259" key="1">
    <source>
        <dbReference type="Pfam" id="PF00899"/>
    </source>
</evidence>
<keyword evidence="2" id="KW-0548">Nucleotidyltransferase</keyword>
<dbReference type="InterPro" id="IPR000594">
    <property type="entry name" value="ThiF_NAD_FAD-bd"/>
</dbReference>
<name>A0ABY6PK56_9ACTN</name>
<dbReference type="SUPFAM" id="SSF69572">
    <property type="entry name" value="Activating enzymes of the ubiquitin-like proteins"/>
    <property type="match status" value="1"/>
</dbReference>